<feature type="region of interest" description="Disordered" evidence="1">
    <location>
        <begin position="154"/>
        <end position="221"/>
    </location>
</feature>
<evidence type="ECO:0008006" key="4">
    <source>
        <dbReference type="Google" id="ProtNLM"/>
    </source>
</evidence>
<dbReference type="InterPro" id="IPR022062">
    <property type="entry name" value="DUF3618"/>
</dbReference>
<accession>A0A1I7MQS0</accession>
<dbReference type="RefSeq" id="WP_091698754.1">
    <property type="nucleotide sequence ID" value="NZ_FPCG01000010.1"/>
</dbReference>
<gene>
    <name evidence="2" type="ORF">SAMN04487966_11082</name>
</gene>
<evidence type="ECO:0000256" key="1">
    <source>
        <dbReference type="SAM" id="MobiDB-lite"/>
    </source>
</evidence>
<dbReference type="Gene3D" id="1.20.120.20">
    <property type="entry name" value="Apolipoprotein"/>
    <property type="match status" value="1"/>
</dbReference>
<sequence length="221" mass="23431">MSNNPDEIRADIERTRQELGRDVDALAEKVNPTKAAHRQGDRVREGVRNLKESVMGTPDPYAHQAPTLGAKAENAAYDVQHAAEGVAHDVRDRAEDAVHAVQNAPATVRRSTRGNPLAAGLIALGAGWLVGSLIPASQKEQDAAERLKDQAGPVVDEAKSAAQEMGQSLKSEAQEAMESVKETAAEGAEHVKGEGQQKAGELKDDSTRAAQHVKGAVQDGK</sequence>
<keyword evidence="3" id="KW-1185">Reference proteome</keyword>
<dbReference type="Proteomes" id="UP000198881">
    <property type="component" value="Unassembled WGS sequence"/>
</dbReference>
<reference evidence="2 3" key="1">
    <citation type="submission" date="2016-10" db="EMBL/GenBank/DDBJ databases">
        <authorList>
            <person name="de Groot N.N."/>
        </authorList>
    </citation>
    <scope>NUCLEOTIDE SEQUENCE [LARGE SCALE GENOMIC DNA]</scope>
    <source>
        <strain evidence="2 3">CGMCC 1.7054</strain>
    </source>
</reference>
<name>A0A1I7MQS0_9MICC</name>
<feature type="compositionally biased region" description="Basic and acidic residues" evidence="1">
    <location>
        <begin position="178"/>
        <end position="207"/>
    </location>
</feature>
<proteinExistence type="predicted"/>
<dbReference type="Pfam" id="PF12277">
    <property type="entry name" value="DUF3618"/>
    <property type="match status" value="1"/>
</dbReference>
<protein>
    <recommendedName>
        <fullName evidence="4">DUF3618 domain-containing protein</fullName>
    </recommendedName>
</protein>
<evidence type="ECO:0000313" key="3">
    <source>
        <dbReference type="Proteomes" id="UP000198881"/>
    </source>
</evidence>
<dbReference type="AlphaFoldDB" id="A0A1I7MQS0"/>
<dbReference type="EMBL" id="FPCG01000010">
    <property type="protein sequence ID" value="SFV24280.1"/>
    <property type="molecule type" value="Genomic_DNA"/>
</dbReference>
<dbReference type="STRING" id="574650.SAMN04487966_11082"/>
<dbReference type="OrthoDB" id="3218417at2"/>
<evidence type="ECO:0000313" key="2">
    <source>
        <dbReference type="EMBL" id="SFV24280.1"/>
    </source>
</evidence>
<organism evidence="2 3">
    <name type="scientific">Micrococcus terreus</name>
    <dbReference type="NCBI Taxonomy" id="574650"/>
    <lineage>
        <taxon>Bacteria</taxon>
        <taxon>Bacillati</taxon>
        <taxon>Actinomycetota</taxon>
        <taxon>Actinomycetes</taxon>
        <taxon>Micrococcales</taxon>
        <taxon>Micrococcaceae</taxon>
        <taxon>Micrococcus</taxon>
    </lineage>
</organism>